<evidence type="ECO:0000313" key="2">
    <source>
        <dbReference type="Proteomes" id="UP000245626"/>
    </source>
</evidence>
<organism evidence="1 2">
    <name type="scientific">Violaceomyces palustris</name>
    <dbReference type="NCBI Taxonomy" id="1673888"/>
    <lineage>
        <taxon>Eukaryota</taxon>
        <taxon>Fungi</taxon>
        <taxon>Dikarya</taxon>
        <taxon>Basidiomycota</taxon>
        <taxon>Ustilaginomycotina</taxon>
        <taxon>Ustilaginomycetes</taxon>
        <taxon>Violaceomycetales</taxon>
        <taxon>Violaceomycetaceae</taxon>
        <taxon>Violaceomyces</taxon>
    </lineage>
</organism>
<evidence type="ECO:0000313" key="1">
    <source>
        <dbReference type="EMBL" id="PWN48636.1"/>
    </source>
</evidence>
<dbReference type="Proteomes" id="UP000245626">
    <property type="component" value="Unassembled WGS sequence"/>
</dbReference>
<reference evidence="1 2" key="1">
    <citation type="journal article" date="2018" name="Mol. Biol. Evol.">
        <title>Broad Genomic Sampling Reveals a Smut Pathogenic Ancestry of the Fungal Clade Ustilaginomycotina.</title>
        <authorList>
            <person name="Kijpornyongpan T."/>
            <person name="Mondo S.J."/>
            <person name="Barry K."/>
            <person name="Sandor L."/>
            <person name="Lee J."/>
            <person name="Lipzen A."/>
            <person name="Pangilinan J."/>
            <person name="LaButti K."/>
            <person name="Hainaut M."/>
            <person name="Henrissat B."/>
            <person name="Grigoriev I.V."/>
            <person name="Spatafora J.W."/>
            <person name="Aime M.C."/>
        </authorList>
    </citation>
    <scope>NUCLEOTIDE SEQUENCE [LARGE SCALE GENOMIC DNA]</scope>
    <source>
        <strain evidence="1 2">SA 807</strain>
    </source>
</reference>
<gene>
    <name evidence="1" type="ORF">IE53DRAFT_389144</name>
</gene>
<proteinExistence type="predicted"/>
<keyword evidence="2" id="KW-1185">Reference proteome</keyword>
<dbReference type="EMBL" id="KZ820166">
    <property type="protein sequence ID" value="PWN48636.1"/>
    <property type="molecule type" value="Genomic_DNA"/>
</dbReference>
<sequence>MDPLSKLKSKFVAPSFTRPPGLANHVASNSTTPPAPHPNKRPRLTLPLDSSEQLDQEHHGTQVIPSDHALIVRKSSSSSITSPVARRVSSSENSPIAIKPTLSNLNDGPFYLCQWRKPQFKKHKTWDGDAVLIVKDGGERCSLRCAETGKELASQAKFGHGILGSGDELTIAGKEIEIERQISRQEYLTGMAPAPVAEASRPSVAAYRKLMAGQRAASGTGTSRGLDPRLMTPAKASLFYAKPNPKPRSDSPIKAPGLLDPGQGKKPHPRFDPKTPGAIVMKRPELWHQKLHNRHGREVVDVVIDPQVAASLRPHQVEGVKFLYERVMGMHSDGEKGQGCILADEMGLGKTLQTITLVLTLLKQNCYYTPQSQTIERALIVCPLSLVKNWKREFRKWIGANSLGIMCIDGEGRGKEDVERFVRSKQYQVLVIGYEKMRSCIKTLKEAQPPIGLIVCDEGHRLKSRDAKTTKMFDDLRTPRRVILSGTPIQNDLSEFYSMLDFVSPGLLGEYSVFKKLFEDPIMKSRAQHCSKSVREIGESRSTALVKVTHDIILRRTAEILNSYLKPKHEMVVFCSPTKLQLDIYRHFLGSKSVREVLAGGAGSGLLQISVLRKLCNSPELLLKDLTGQDSATKSLLGDALSLFPSRNIAYDACFSGKFICALKLLSEIHKHTKDKVVFVSNFTTTLDIMERILRKRRYTYVRLDGKTKQEERMDIVNDFNRGSQNSSFVFLLSARSGGVGLNLIGANRLVLFDSDWNPSTDQQAMARIHRDGQTKPCYIYRMLLTGTMDEKIYQRQLSKIGLSDSLMNNGGGSTSKTSSDTFTQEELKDIFTLHTDTPCLSHRQLGCTCRGKGEGCDAAQEVKERSCIKNIQDYEGDSSEDEMPGFVPASQHVAKSIDSMARDKRAKLAALHDWSHFNCCAYPECFDVDPIVSKILGESASSKTVRPADVVPCFGSGVEELNKEPKLEEAAVDDQNDDIPEPPTSTSPPPLAFGKFKAEKIDEPLAPPSNEGEATEQSPEEPTILEQLDPENLTRICEEGQMSKRESLHRKGLAQVGWNGVEDGQTREDPYDLLEGMDLEDRLEQGEAEYESDPFQDEEMERFSIQEVPPGSILFIFAKSSLSSVSNP</sequence>
<name>A0ACD0NS49_9BASI</name>
<protein>
    <submittedName>
        <fullName evidence="1">Uncharacterized protein</fullName>
    </submittedName>
</protein>
<accession>A0ACD0NS49</accession>